<comment type="function">
    <text evidence="2 10">Catalyzes the isomerization between 2-isopropylmalate and 3-isopropylmalate, via the formation of 2-isopropylmaleate.</text>
</comment>
<evidence type="ECO:0000256" key="7">
    <source>
        <dbReference type="ARBA" id="ARBA00022605"/>
    </source>
</evidence>
<dbReference type="Gene3D" id="3.20.19.10">
    <property type="entry name" value="Aconitase, domain 4"/>
    <property type="match status" value="1"/>
</dbReference>
<comment type="pathway">
    <text evidence="3 10">Amino-acid biosynthesis; L-leucine biosynthesis; L-leucine from 3-methyl-2-oxobutanoate: step 2/4.</text>
</comment>
<protein>
    <recommendedName>
        <fullName evidence="10">3-isopropylmalate dehydratase small subunit</fullName>
        <ecNumber evidence="10">4.2.1.33</ecNumber>
    </recommendedName>
    <alternativeName>
        <fullName evidence="10">Alpha-IPM isomerase</fullName>
        <shortName evidence="10">IPMI</shortName>
    </alternativeName>
    <alternativeName>
        <fullName evidence="10">Isopropylmalate isomerase</fullName>
    </alternativeName>
</protein>
<reference evidence="12 13" key="1">
    <citation type="journal article" date="2015" name="Genome Announc.">
        <title>Complete Genome Sequence of Cupriavidus basilensis 4G11, Isolated from the Oak Ridge Field Research Center Site.</title>
        <authorList>
            <person name="Ray J."/>
            <person name="Waters R.J."/>
            <person name="Skerker J.M."/>
            <person name="Kuehl J.V."/>
            <person name="Price M.N."/>
            <person name="Huang J."/>
            <person name="Chakraborty R."/>
            <person name="Arkin A.P."/>
            <person name="Deutschbauer A."/>
        </authorList>
    </citation>
    <scope>NUCLEOTIDE SEQUENCE [LARGE SCALE GENOMIC DNA]</scope>
    <source>
        <strain evidence="12">4G11</strain>
    </source>
</reference>
<keyword evidence="8 10" id="KW-0456">Lyase</keyword>
<evidence type="ECO:0000256" key="8">
    <source>
        <dbReference type="ARBA" id="ARBA00023239"/>
    </source>
</evidence>
<dbReference type="NCBIfam" id="TIGR00171">
    <property type="entry name" value="leuD"/>
    <property type="match status" value="1"/>
</dbReference>
<dbReference type="CDD" id="cd01577">
    <property type="entry name" value="IPMI_Swivel"/>
    <property type="match status" value="1"/>
</dbReference>
<evidence type="ECO:0000313" key="12">
    <source>
        <dbReference type="EMBL" id="AJG22004.1"/>
    </source>
</evidence>
<evidence type="ECO:0000256" key="6">
    <source>
        <dbReference type="ARBA" id="ARBA00022430"/>
    </source>
</evidence>
<dbReference type="InterPro" id="IPR000573">
    <property type="entry name" value="AconitaseA/IPMdHydase_ssu_swvl"/>
</dbReference>
<dbReference type="STRING" id="68895.RR42_s0408"/>
<proteinExistence type="inferred from homology"/>
<evidence type="ECO:0000256" key="3">
    <source>
        <dbReference type="ARBA" id="ARBA00004729"/>
    </source>
</evidence>
<name>A0A0C4YJD4_9BURK</name>
<evidence type="ECO:0000256" key="2">
    <source>
        <dbReference type="ARBA" id="ARBA00002695"/>
    </source>
</evidence>
<evidence type="ECO:0000313" key="13">
    <source>
        <dbReference type="Proteomes" id="UP000031843"/>
    </source>
</evidence>
<comment type="catalytic activity">
    <reaction evidence="1 10">
        <text>(2R,3S)-3-isopropylmalate = (2S)-2-isopropylmalate</text>
        <dbReference type="Rhea" id="RHEA:32287"/>
        <dbReference type="ChEBI" id="CHEBI:1178"/>
        <dbReference type="ChEBI" id="CHEBI:35121"/>
        <dbReference type="EC" id="4.2.1.33"/>
    </reaction>
</comment>
<comment type="similarity">
    <text evidence="4 10">Belongs to the LeuD family. LeuD type 1 subfamily.</text>
</comment>
<dbReference type="GO" id="GO:0009316">
    <property type="term" value="C:3-isopropylmalate dehydratase complex"/>
    <property type="evidence" value="ECO:0007669"/>
    <property type="project" value="InterPro"/>
</dbReference>
<dbReference type="SUPFAM" id="SSF52016">
    <property type="entry name" value="LeuD/IlvD-like"/>
    <property type="match status" value="1"/>
</dbReference>
<evidence type="ECO:0000256" key="5">
    <source>
        <dbReference type="ARBA" id="ARBA00011271"/>
    </source>
</evidence>
<evidence type="ECO:0000256" key="9">
    <source>
        <dbReference type="ARBA" id="ARBA00023304"/>
    </source>
</evidence>
<dbReference type="GO" id="GO:0003861">
    <property type="term" value="F:3-isopropylmalate dehydratase activity"/>
    <property type="evidence" value="ECO:0007669"/>
    <property type="project" value="UniProtKB-UniRule"/>
</dbReference>
<evidence type="ECO:0000256" key="1">
    <source>
        <dbReference type="ARBA" id="ARBA00000491"/>
    </source>
</evidence>
<dbReference type="InterPro" id="IPR004431">
    <property type="entry name" value="3-IsopropMal_deHydase_ssu"/>
</dbReference>
<dbReference type="OrthoDB" id="9777465at2"/>
<dbReference type="InterPro" id="IPR050075">
    <property type="entry name" value="LeuD"/>
</dbReference>
<dbReference type="InterPro" id="IPR015928">
    <property type="entry name" value="Aconitase/3IPM_dehydase_swvl"/>
</dbReference>
<feature type="domain" description="Aconitase A/isopropylmalate dehydratase small subunit swivel" evidence="11">
    <location>
        <begin position="3"/>
        <end position="125"/>
    </location>
</feature>
<keyword evidence="13" id="KW-1185">Reference proteome</keyword>
<dbReference type="Pfam" id="PF00694">
    <property type="entry name" value="Aconitase_C"/>
    <property type="match status" value="1"/>
</dbReference>
<comment type="subunit">
    <text evidence="5 10">Heterodimer of LeuC and LeuD.</text>
</comment>
<dbReference type="PANTHER" id="PTHR43345:SF5">
    <property type="entry name" value="3-ISOPROPYLMALATE DEHYDRATASE SMALL SUBUNIT"/>
    <property type="match status" value="1"/>
</dbReference>
<keyword evidence="6 10" id="KW-0432">Leucine biosynthesis</keyword>
<dbReference type="NCBIfam" id="NF002458">
    <property type="entry name" value="PRK01641.1"/>
    <property type="match status" value="1"/>
</dbReference>
<gene>
    <name evidence="10" type="primary">leuD</name>
    <name evidence="12" type="ORF">RR42_s0408</name>
</gene>
<dbReference type="Proteomes" id="UP000031843">
    <property type="component" value="Chromosome secondary"/>
</dbReference>
<dbReference type="EMBL" id="CP010537">
    <property type="protein sequence ID" value="AJG22004.1"/>
    <property type="molecule type" value="Genomic_DNA"/>
</dbReference>
<dbReference type="InterPro" id="IPR033940">
    <property type="entry name" value="IPMI_Swivel"/>
</dbReference>
<dbReference type="KEGG" id="cbw:RR42_s0408"/>
<keyword evidence="7 10" id="KW-0028">Amino-acid biosynthesis</keyword>
<accession>A0A0C4YJD4</accession>
<evidence type="ECO:0000256" key="4">
    <source>
        <dbReference type="ARBA" id="ARBA00009845"/>
    </source>
</evidence>
<dbReference type="GO" id="GO:0009098">
    <property type="term" value="P:L-leucine biosynthetic process"/>
    <property type="evidence" value="ECO:0007669"/>
    <property type="project" value="UniProtKB-UniRule"/>
</dbReference>
<keyword evidence="9 10" id="KW-0100">Branched-chain amino acid biosynthesis</keyword>
<dbReference type="EC" id="4.2.1.33" evidence="10"/>
<dbReference type="UniPathway" id="UPA00048">
    <property type="reaction ID" value="UER00071"/>
</dbReference>
<sequence>MTMQPFTVVTGAAVPLLRANVDTDVIIRIERLTALPREQLGPYALEALRYRADGSEDPGCVFNQPAFRGAPVLLAGANFGCGSSREGAVWALMGLGVRCVIAPSYGDIFYNNCFQNGVLPIRLPAEAVQALAAQCASGAPVRVDLASATLSAPDGATVAFPVDRLRREALLHGLDDIGLTLKDDALIRAWQQADRTRRPWAWTVRRQDAA</sequence>
<evidence type="ECO:0000259" key="11">
    <source>
        <dbReference type="Pfam" id="PF00694"/>
    </source>
</evidence>
<dbReference type="AlphaFoldDB" id="A0A0C4YJD4"/>
<evidence type="ECO:0000256" key="10">
    <source>
        <dbReference type="HAMAP-Rule" id="MF_01031"/>
    </source>
</evidence>
<dbReference type="HAMAP" id="MF_01031">
    <property type="entry name" value="LeuD_type1"/>
    <property type="match status" value="1"/>
</dbReference>
<dbReference type="PANTHER" id="PTHR43345">
    <property type="entry name" value="3-ISOPROPYLMALATE DEHYDRATASE SMALL SUBUNIT 2-RELATED-RELATED"/>
    <property type="match status" value="1"/>
</dbReference>
<organism evidence="12 13">
    <name type="scientific">Cupriavidus basilensis</name>
    <dbReference type="NCBI Taxonomy" id="68895"/>
    <lineage>
        <taxon>Bacteria</taxon>
        <taxon>Pseudomonadati</taxon>
        <taxon>Pseudomonadota</taxon>
        <taxon>Betaproteobacteria</taxon>
        <taxon>Burkholderiales</taxon>
        <taxon>Burkholderiaceae</taxon>
        <taxon>Cupriavidus</taxon>
    </lineage>
</organism>